<protein>
    <submittedName>
        <fullName evidence="2">DNA polymerase III subunit delta</fullName>
        <ecNumber evidence="2">2.7.7.7</ecNumber>
    </submittedName>
</protein>
<dbReference type="InterPro" id="IPR003593">
    <property type="entry name" value="AAA+_ATPase"/>
</dbReference>
<proteinExistence type="predicted"/>
<dbReference type="GO" id="GO:0003887">
    <property type="term" value="F:DNA-directed DNA polymerase activity"/>
    <property type="evidence" value="ECO:0007669"/>
    <property type="project" value="UniProtKB-EC"/>
</dbReference>
<accession>A0A6N7W425</accession>
<name>A0A6N7W425_9ACTO</name>
<dbReference type="InterPro" id="IPR050238">
    <property type="entry name" value="DNA_Rep/Repair_Clamp_Loader"/>
</dbReference>
<reference evidence="2 3" key="1">
    <citation type="submission" date="2019-08" db="EMBL/GenBank/DDBJ databases">
        <title>In-depth cultivation of the pig gut microbiome towards novel bacterial diversity and tailored functional studies.</title>
        <authorList>
            <person name="Wylensek D."/>
            <person name="Hitch T.C.A."/>
            <person name="Clavel T."/>
        </authorList>
    </citation>
    <scope>NUCLEOTIDE SEQUENCE [LARGE SCALE GENOMIC DNA]</scope>
    <source>
        <strain evidence="2 3">WB03_NA08</strain>
    </source>
</reference>
<dbReference type="RefSeq" id="WP_154542500.1">
    <property type="nucleotide sequence ID" value="NZ_VULO01000001.1"/>
</dbReference>
<dbReference type="Proteomes" id="UP000470875">
    <property type="component" value="Unassembled WGS sequence"/>
</dbReference>
<comment type="caution">
    <text evidence="2">The sequence shown here is derived from an EMBL/GenBank/DDBJ whole genome shotgun (WGS) entry which is preliminary data.</text>
</comment>
<dbReference type="SMART" id="SM00382">
    <property type="entry name" value="AAA"/>
    <property type="match status" value="1"/>
</dbReference>
<keyword evidence="2" id="KW-0548">Nucleotidyltransferase</keyword>
<dbReference type="InterPro" id="IPR027417">
    <property type="entry name" value="P-loop_NTPase"/>
</dbReference>
<evidence type="ECO:0000313" key="2">
    <source>
        <dbReference type="EMBL" id="MSS83202.1"/>
    </source>
</evidence>
<feature type="domain" description="AAA+ ATPase" evidence="1">
    <location>
        <begin position="26"/>
        <end position="167"/>
    </location>
</feature>
<dbReference type="SUPFAM" id="SSF52540">
    <property type="entry name" value="P-loop containing nucleoside triphosphate hydrolases"/>
    <property type="match status" value="1"/>
</dbReference>
<dbReference type="AlphaFoldDB" id="A0A6N7W425"/>
<dbReference type="Gene3D" id="3.40.50.300">
    <property type="entry name" value="P-loop containing nucleotide triphosphate hydrolases"/>
    <property type="match status" value="1"/>
</dbReference>
<dbReference type="EC" id="2.7.7.7" evidence="2"/>
<evidence type="ECO:0000313" key="3">
    <source>
        <dbReference type="Proteomes" id="UP000470875"/>
    </source>
</evidence>
<dbReference type="EMBL" id="VULO01000001">
    <property type="protein sequence ID" value="MSS83202.1"/>
    <property type="molecule type" value="Genomic_DNA"/>
</dbReference>
<dbReference type="GO" id="GO:0006261">
    <property type="term" value="P:DNA-templated DNA replication"/>
    <property type="evidence" value="ECO:0007669"/>
    <property type="project" value="TreeGrafter"/>
</dbReference>
<dbReference type="PANTHER" id="PTHR11669:SF8">
    <property type="entry name" value="DNA POLYMERASE III SUBUNIT DELTA"/>
    <property type="match status" value="1"/>
</dbReference>
<organism evidence="2 3">
    <name type="scientific">Scrofimicrobium canadense</name>
    <dbReference type="NCBI Taxonomy" id="2652290"/>
    <lineage>
        <taxon>Bacteria</taxon>
        <taxon>Bacillati</taxon>
        <taxon>Actinomycetota</taxon>
        <taxon>Actinomycetes</taxon>
        <taxon>Actinomycetales</taxon>
        <taxon>Actinomycetaceae</taxon>
        <taxon>Scrofimicrobium</taxon>
    </lineage>
</organism>
<sequence length="377" mass="40479">MSVWDVLVGQEEATQVLRSAASHGGESHAWLITGPPGSGRSVAARCFAAALQCTGPEPGCGECEGCRTTMSGTNLDVTIVATDKVIIDTEQVKDIRTQAYASPIMGGYRVIIIEDADRINDQTGNRLLKAIEEPPEKTIWVLCAPTPQDMLVTIRSRCRVLNLVTPDAGAVAQLLQATEGVPYDKALVAAQISQSHIGLARAMVKDPHTRDSRVELMRLALNPSNTGEAVIAAGKLMAAAKDVAEKTSADLDQEEVSSLLSAYGLTEDEVLPRDVATQLRNLQADQKRRSRRALTDALDRVCLDLLSFFRDVMVRSVGADVPVVNADMEEELSGWLGRNAGIAADAVDLARRRLGSNAAQLLVMEALLVSIMRTPKG</sequence>
<keyword evidence="3" id="KW-1185">Reference proteome</keyword>
<gene>
    <name evidence="2" type="ORF">FYJ24_00145</name>
</gene>
<dbReference type="CDD" id="cd00009">
    <property type="entry name" value="AAA"/>
    <property type="match status" value="1"/>
</dbReference>
<evidence type="ECO:0000259" key="1">
    <source>
        <dbReference type="SMART" id="SM00382"/>
    </source>
</evidence>
<keyword evidence="2" id="KW-0808">Transferase</keyword>
<dbReference type="PANTHER" id="PTHR11669">
    <property type="entry name" value="REPLICATION FACTOR C / DNA POLYMERASE III GAMMA-TAU SUBUNIT"/>
    <property type="match status" value="1"/>
</dbReference>
<dbReference type="NCBIfam" id="NF005926">
    <property type="entry name" value="PRK07940.1"/>
    <property type="match status" value="1"/>
</dbReference>
<dbReference type="Pfam" id="PF13177">
    <property type="entry name" value="DNA_pol3_delta2"/>
    <property type="match status" value="1"/>
</dbReference>